<dbReference type="AlphaFoldDB" id="A0A6L3ZFY5"/>
<evidence type="ECO:0000256" key="1">
    <source>
        <dbReference type="ARBA" id="ARBA00007734"/>
    </source>
</evidence>
<reference evidence="4 5" key="1">
    <citation type="submission" date="2019-10" db="EMBL/GenBank/DDBJ databases">
        <title>Genome sequence of Phaeocystidibacter marisrubri JCM30614 (type strain).</title>
        <authorList>
            <person name="Bowman J.P."/>
        </authorList>
    </citation>
    <scope>NUCLEOTIDE SEQUENCE [LARGE SCALE GENOMIC DNA]</scope>
    <source>
        <strain evidence="4 5">JCM 30614</strain>
    </source>
</reference>
<feature type="domain" description="LysM" evidence="3">
    <location>
        <begin position="440"/>
        <end position="485"/>
    </location>
</feature>
<dbReference type="Proteomes" id="UP000484164">
    <property type="component" value="Unassembled WGS sequence"/>
</dbReference>
<feature type="chain" id="PRO_5027035462" evidence="2">
    <location>
        <begin position="20"/>
        <end position="488"/>
    </location>
</feature>
<evidence type="ECO:0000313" key="4">
    <source>
        <dbReference type="EMBL" id="KAB2816388.1"/>
    </source>
</evidence>
<dbReference type="Gene3D" id="1.10.530.10">
    <property type="match status" value="1"/>
</dbReference>
<dbReference type="GO" id="GO:0008932">
    <property type="term" value="F:lytic endotransglycosylase activity"/>
    <property type="evidence" value="ECO:0007669"/>
    <property type="project" value="TreeGrafter"/>
</dbReference>
<dbReference type="GO" id="GO:0016020">
    <property type="term" value="C:membrane"/>
    <property type="evidence" value="ECO:0007669"/>
    <property type="project" value="InterPro"/>
</dbReference>
<dbReference type="PROSITE" id="PS51782">
    <property type="entry name" value="LYSM"/>
    <property type="match status" value="2"/>
</dbReference>
<dbReference type="Pfam" id="PF01476">
    <property type="entry name" value="LysM"/>
    <property type="match status" value="2"/>
</dbReference>
<protein>
    <submittedName>
        <fullName evidence="4">LysM peptidoglycan-binding domain-containing protein</fullName>
    </submittedName>
</protein>
<dbReference type="InterPro" id="IPR008258">
    <property type="entry name" value="Transglycosylase_SLT_dom_1"/>
</dbReference>
<organism evidence="4 5">
    <name type="scientific">Phaeocystidibacter marisrubri</name>
    <dbReference type="NCBI Taxonomy" id="1577780"/>
    <lineage>
        <taxon>Bacteria</taxon>
        <taxon>Pseudomonadati</taxon>
        <taxon>Bacteroidota</taxon>
        <taxon>Flavobacteriia</taxon>
        <taxon>Flavobacteriales</taxon>
        <taxon>Phaeocystidibacteraceae</taxon>
        <taxon>Phaeocystidibacter</taxon>
    </lineage>
</organism>
<dbReference type="InterPro" id="IPR036779">
    <property type="entry name" value="LysM_dom_sf"/>
</dbReference>
<keyword evidence="2" id="KW-0732">Signal</keyword>
<dbReference type="SMART" id="SM00257">
    <property type="entry name" value="LysM"/>
    <property type="match status" value="2"/>
</dbReference>
<dbReference type="RefSeq" id="WP_151693815.1">
    <property type="nucleotide sequence ID" value="NZ_BMGX01000001.1"/>
</dbReference>
<dbReference type="Gene3D" id="3.10.350.10">
    <property type="entry name" value="LysM domain"/>
    <property type="match status" value="2"/>
</dbReference>
<dbReference type="SUPFAM" id="SSF54106">
    <property type="entry name" value="LysM domain"/>
    <property type="match status" value="2"/>
</dbReference>
<evidence type="ECO:0000256" key="2">
    <source>
        <dbReference type="SAM" id="SignalP"/>
    </source>
</evidence>
<evidence type="ECO:0000313" key="5">
    <source>
        <dbReference type="Proteomes" id="UP000484164"/>
    </source>
</evidence>
<dbReference type="InterPro" id="IPR000189">
    <property type="entry name" value="Transglyc_AS"/>
</dbReference>
<accession>A0A6L3ZFY5</accession>
<proteinExistence type="inferred from homology"/>
<dbReference type="Pfam" id="PF01464">
    <property type="entry name" value="SLT"/>
    <property type="match status" value="1"/>
</dbReference>
<dbReference type="SUPFAM" id="SSF53955">
    <property type="entry name" value="Lysozyme-like"/>
    <property type="match status" value="1"/>
</dbReference>
<dbReference type="InterPro" id="IPR018392">
    <property type="entry name" value="LysM"/>
</dbReference>
<comment type="similarity">
    <text evidence="1">Belongs to the transglycosylase Slt family.</text>
</comment>
<sequence>MKRTFAILLGLFTAGQLYADPGDSTEVAHEDSLEEWSFEDDPFALKLDSLANSVLFSIEDFSGLDTLTTTEDIPLVADSIIAERMAYLDSQTPFDLVYNEEVRRYIDLYANRRREQVSRMLGLAEYYFPMFEETLDQYDMPLEMKYLAIVESALNPQARSRVGAKGLWQFMYATGRMQGLHVSSYVDERSDPLKSTKAACDYLTKLYDIFGDWNLALAAYNSGPGNVNKAIRRSGGQKDYWAIRPWLPRETAGYVPAFIAVNYVMNFAPEHGLYATPSMLSYYQTDTIRVKHKLHFDQISTFTGLDREAIEILNPSYKLGIIPEVAGQSFYLVLPIEQMGVFINNEDSIYALAAQQFEREEVKEPEMQEMDERMVHRVRSGESLGLIGQKYGVSVRQIQNWNGLRGTTIRVGQRLVVYPRRLPQSTTTTTTTATSSNGSVRYTVRSGDTLYDIARKYPGVSADNIMNWNNIRSASSIRPGQTLVIHPQ</sequence>
<dbReference type="PANTHER" id="PTHR33734:SF22">
    <property type="entry name" value="MEMBRANE-BOUND LYTIC MUREIN TRANSGLYCOSYLASE D"/>
    <property type="match status" value="1"/>
</dbReference>
<dbReference type="CDD" id="cd16894">
    <property type="entry name" value="MltD-like"/>
    <property type="match status" value="1"/>
</dbReference>
<name>A0A6L3ZFY5_9FLAO</name>
<evidence type="ECO:0000259" key="3">
    <source>
        <dbReference type="PROSITE" id="PS51782"/>
    </source>
</evidence>
<feature type="domain" description="LysM" evidence="3">
    <location>
        <begin position="374"/>
        <end position="417"/>
    </location>
</feature>
<comment type="caution">
    <text evidence="4">The sequence shown here is derived from an EMBL/GenBank/DDBJ whole genome shotgun (WGS) entry which is preliminary data.</text>
</comment>
<dbReference type="PROSITE" id="PS00922">
    <property type="entry name" value="TRANSGLYCOSYLASE"/>
    <property type="match status" value="1"/>
</dbReference>
<feature type="signal peptide" evidence="2">
    <location>
        <begin position="1"/>
        <end position="19"/>
    </location>
</feature>
<dbReference type="CDD" id="cd00118">
    <property type="entry name" value="LysM"/>
    <property type="match status" value="2"/>
</dbReference>
<dbReference type="EMBL" id="WBVQ01000002">
    <property type="protein sequence ID" value="KAB2816388.1"/>
    <property type="molecule type" value="Genomic_DNA"/>
</dbReference>
<dbReference type="PANTHER" id="PTHR33734">
    <property type="entry name" value="LYSM DOMAIN-CONTAINING GPI-ANCHORED PROTEIN 2"/>
    <property type="match status" value="1"/>
</dbReference>
<dbReference type="OrthoDB" id="9815002at2"/>
<keyword evidence="5" id="KW-1185">Reference proteome</keyword>
<gene>
    <name evidence="4" type="ORF">F8C82_11950</name>
</gene>
<dbReference type="GO" id="GO:0000270">
    <property type="term" value="P:peptidoglycan metabolic process"/>
    <property type="evidence" value="ECO:0007669"/>
    <property type="project" value="InterPro"/>
</dbReference>
<dbReference type="InterPro" id="IPR023346">
    <property type="entry name" value="Lysozyme-like_dom_sf"/>
</dbReference>